<gene>
    <name evidence="2" type="ORF">MUN80_13140</name>
</gene>
<protein>
    <submittedName>
        <fullName evidence="2">Uncharacterized protein</fullName>
    </submittedName>
</protein>
<evidence type="ECO:0000313" key="3">
    <source>
        <dbReference type="Proteomes" id="UP000831785"/>
    </source>
</evidence>
<dbReference type="PROSITE" id="PS51257">
    <property type="entry name" value="PROKAR_LIPOPROTEIN"/>
    <property type="match status" value="1"/>
</dbReference>
<sequence length="170" mass="19120">MKALSLTLLLAVTFLGQACKKQAEEPKPATPIYDVEITLKQQSVVGSGTTGWVELRGTLMREIYSGRTNIEYTWDKMFFSAGTTTETVKHRFFGNRQLLYFCLYIPGVNLNNFVKPGPTDWMEAELRSNGVFLGRLRIDASTFASPANFWLAPPYTISDRLVQEISIPSL</sequence>
<dbReference type="Proteomes" id="UP000831785">
    <property type="component" value="Chromosome"/>
</dbReference>
<feature type="signal peptide" evidence="1">
    <location>
        <begin position="1"/>
        <end position="23"/>
    </location>
</feature>
<keyword evidence="1" id="KW-0732">Signal</keyword>
<evidence type="ECO:0000256" key="1">
    <source>
        <dbReference type="SAM" id="SignalP"/>
    </source>
</evidence>
<name>A0ABY4F375_9BACT</name>
<evidence type="ECO:0000313" key="2">
    <source>
        <dbReference type="EMBL" id="UOQ50705.1"/>
    </source>
</evidence>
<feature type="chain" id="PRO_5047233159" evidence="1">
    <location>
        <begin position="24"/>
        <end position="170"/>
    </location>
</feature>
<dbReference type="EMBL" id="CP095049">
    <property type="protein sequence ID" value="UOQ50705.1"/>
    <property type="molecule type" value="Genomic_DNA"/>
</dbReference>
<proteinExistence type="predicted"/>
<dbReference type="RefSeq" id="WP_244713465.1">
    <property type="nucleotide sequence ID" value="NZ_CP095049.1"/>
</dbReference>
<keyword evidence="3" id="KW-1185">Reference proteome</keyword>
<reference evidence="2 3" key="1">
    <citation type="submission" date="2022-04" db="EMBL/GenBank/DDBJ databases">
        <title>Hymenobacter sp. isolated from the air.</title>
        <authorList>
            <person name="Won M."/>
            <person name="Lee C.-M."/>
            <person name="Woen H.-Y."/>
            <person name="Kwon S.-W."/>
        </authorList>
    </citation>
    <scope>NUCLEOTIDE SEQUENCE [LARGE SCALE GENOMIC DNA]</scope>
    <source>
        <strain evidence="3">5116 S-27</strain>
    </source>
</reference>
<accession>A0ABY4F375</accession>
<organism evidence="2 3">
    <name type="scientific">Hymenobacter cellulosivorans</name>
    <dbReference type="NCBI Taxonomy" id="2932249"/>
    <lineage>
        <taxon>Bacteria</taxon>
        <taxon>Pseudomonadati</taxon>
        <taxon>Bacteroidota</taxon>
        <taxon>Cytophagia</taxon>
        <taxon>Cytophagales</taxon>
        <taxon>Hymenobacteraceae</taxon>
        <taxon>Hymenobacter</taxon>
    </lineage>
</organism>